<proteinExistence type="inferred from homology"/>
<dbReference type="Proteomes" id="UP000030752">
    <property type="component" value="Unassembled WGS sequence"/>
</dbReference>
<comment type="similarity">
    <text evidence="1">Belongs to the TIP41 family.</text>
</comment>
<evidence type="ECO:0000313" key="3">
    <source>
        <dbReference type="EMBL" id="ETN42619.1"/>
    </source>
</evidence>
<dbReference type="EMBL" id="KB822718">
    <property type="protein sequence ID" value="ETN42619.1"/>
    <property type="molecule type" value="Genomic_DNA"/>
</dbReference>
<sequence length="273" mass="31475">MAAVEGSPINTTYPEPGAAPPRTYSIHSYRITTQKLPILKAEPIERMTNSLGIAPPEMIFGDNFVAIEHPPSRFGIKFDAYGALDRVDKTGEKRLKVSYSKEWHQSREDSHDIKEVVKPFDWSYTTDFKGETSPEGPQFEPTEKQIPMELLKRPDPILFFDDVIIYEDELADNGITMLNVKVRVMPARLLLLQRFFMRLDNVLLRIRDTRVYVDFEQGEVIREYLEKEEKYEVVWNTLASRRDDAAAVLRDANQVAELLPTVGKVLERCVLQR</sequence>
<evidence type="ECO:0000256" key="1">
    <source>
        <dbReference type="ARBA" id="ARBA00006658"/>
    </source>
</evidence>
<dbReference type="RefSeq" id="XP_008714355.1">
    <property type="nucleotide sequence ID" value="XM_008716133.1"/>
</dbReference>
<dbReference type="InterPro" id="IPR051330">
    <property type="entry name" value="Phosphatase_reg/MetRdx"/>
</dbReference>
<dbReference type="AlphaFoldDB" id="W2S3U2"/>
<evidence type="ECO:0008006" key="5">
    <source>
        <dbReference type="Google" id="ProtNLM"/>
    </source>
</evidence>
<dbReference type="GeneID" id="19969115"/>
<evidence type="ECO:0000313" key="4">
    <source>
        <dbReference type="Proteomes" id="UP000030752"/>
    </source>
</evidence>
<dbReference type="FunCoup" id="W2S3U2">
    <property type="interactions" value="791"/>
</dbReference>
<dbReference type="InParanoid" id="W2S3U2"/>
<dbReference type="STRING" id="1220924.W2S3U2"/>
<dbReference type="InterPro" id="IPR007303">
    <property type="entry name" value="TIP41-like"/>
</dbReference>
<accession>W2S3U2</accession>
<feature type="region of interest" description="Disordered" evidence="2">
    <location>
        <begin position="1"/>
        <end position="21"/>
    </location>
</feature>
<dbReference type="GO" id="GO:0005829">
    <property type="term" value="C:cytosol"/>
    <property type="evidence" value="ECO:0007669"/>
    <property type="project" value="TreeGrafter"/>
</dbReference>
<gene>
    <name evidence="3" type="ORF">HMPREF1541_01776</name>
</gene>
<dbReference type="GO" id="GO:0031929">
    <property type="term" value="P:TOR signaling"/>
    <property type="evidence" value="ECO:0007669"/>
    <property type="project" value="TreeGrafter"/>
</dbReference>
<reference evidence="3 4" key="1">
    <citation type="submission" date="2013-03" db="EMBL/GenBank/DDBJ databases">
        <title>The Genome Sequence of Phialophora europaea CBS 101466.</title>
        <authorList>
            <consortium name="The Broad Institute Genomics Platform"/>
            <person name="Cuomo C."/>
            <person name="de Hoog S."/>
            <person name="Gorbushina A."/>
            <person name="Walker B."/>
            <person name="Young S.K."/>
            <person name="Zeng Q."/>
            <person name="Gargeya S."/>
            <person name="Fitzgerald M."/>
            <person name="Haas B."/>
            <person name="Abouelleil A."/>
            <person name="Allen A.W."/>
            <person name="Alvarado L."/>
            <person name="Arachchi H.M."/>
            <person name="Berlin A.M."/>
            <person name="Chapman S.B."/>
            <person name="Gainer-Dewar J."/>
            <person name="Goldberg J."/>
            <person name="Griggs A."/>
            <person name="Gujja S."/>
            <person name="Hansen M."/>
            <person name="Howarth C."/>
            <person name="Imamovic A."/>
            <person name="Ireland A."/>
            <person name="Larimer J."/>
            <person name="McCowan C."/>
            <person name="Murphy C."/>
            <person name="Pearson M."/>
            <person name="Poon T.W."/>
            <person name="Priest M."/>
            <person name="Roberts A."/>
            <person name="Saif S."/>
            <person name="Shea T."/>
            <person name="Sisk P."/>
            <person name="Sykes S."/>
            <person name="Wortman J."/>
            <person name="Nusbaum C."/>
            <person name="Birren B."/>
        </authorList>
    </citation>
    <scope>NUCLEOTIDE SEQUENCE [LARGE SCALE GENOMIC DNA]</scope>
    <source>
        <strain evidence="3 4">CBS 101466</strain>
    </source>
</reference>
<dbReference type="Pfam" id="PF04176">
    <property type="entry name" value="TIP41"/>
    <property type="match status" value="1"/>
</dbReference>
<keyword evidence="4" id="KW-1185">Reference proteome</keyword>
<dbReference type="HOGENOM" id="CLU_039187_0_1_1"/>
<evidence type="ECO:0000256" key="2">
    <source>
        <dbReference type="SAM" id="MobiDB-lite"/>
    </source>
</evidence>
<dbReference type="PANTHER" id="PTHR21021:SF16">
    <property type="entry name" value="TIP41-LIKE PROTEIN"/>
    <property type="match status" value="1"/>
</dbReference>
<name>W2S3U2_CYPE1</name>
<organism evidence="3 4">
    <name type="scientific">Cyphellophora europaea (strain CBS 101466)</name>
    <name type="common">Phialophora europaea</name>
    <dbReference type="NCBI Taxonomy" id="1220924"/>
    <lineage>
        <taxon>Eukaryota</taxon>
        <taxon>Fungi</taxon>
        <taxon>Dikarya</taxon>
        <taxon>Ascomycota</taxon>
        <taxon>Pezizomycotina</taxon>
        <taxon>Eurotiomycetes</taxon>
        <taxon>Chaetothyriomycetidae</taxon>
        <taxon>Chaetothyriales</taxon>
        <taxon>Cyphellophoraceae</taxon>
        <taxon>Cyphellophora</taxon>
    </lineage>
</organism>
<dbReference type="eggNOG" id="KOG3224">
    <property type="taxonomic scope" value="Eukaryota"/>
</dbReference>
<protein>
    <recommendedName>
        <fullName evidence="5">TIP41-like protein</fullName>
    </recommendedName>
</protein>
<dbReference type="VEuPathDB" id="FungiDB:HMPREF1541_01776"/>
<dbReference type="PANTHER" id="PTHR21021">
    <property type="entry name" value="GAF/PUTATIVE CYTOSKELETAL PROTEIN"/>
    <property type="match status" value="1"/>
</dbReference>
<dbReference type="OrthoDB" id="10253878at2759"/>